<reference evidence="11" key="1">
    <citation type="submission" date="2019-09" db="EMBL/GenBank/DDBJ databases">
        <title>In-depth cultivation of the pig gut microbiome towards novel bacterial diversity and tailored functional studies.</title>
        <authorList>
            <person name="Wylensek D."/>
            <person name="Hitch T.C.A."/>
            <person name="Clavel T."/>
        </authorList>
    </citation>
    <scope>NUCLEOTIDE SEQUENCE</scope>
    <source>
        <strain evidence="11">RF-744-FAT-WT-3</strain>
    </source>
</reference>
<feature type="transmembrane region" description="Helical" evidence="9">
    <location>
        <begin position="236"/>
        <end position="253"/>
    </location>
</feature>
<evidence type="ECO:0000256" key="3">
    <source>
        <dbReference type="ARBA" id="ARBA00022449"/>
    </source>
</evidence>
<keyword evidence="3" id="KW-0050">Antiport</keyword>
<feature type="transmembrane region" description="Helical" evidence="9">
    <location>
        <begin position="419"/>
        <end position="437"/>
    </location>
</feature>
<dbReference type="InterPro" id="IPR018461">
    <property type="entry name" value="Na/H_Antiport_NhaC-like_C"/>
</dbReference>
<proteinExistence type="inferred from homology"/>
<dbReference type="EMBL" id="VUNB01000004">
    <property type="protein sequence ID" value="MST69196.1"/>
    <property type="molecule type" value="Genomic_DNA"/>
</dbReference>
<protein>
    <submittedName>
        <fullName evidence="11">Na+/H+ antiporter NhaC family protein</fullName>
    </submittedName>
</protein>
<comment type="subcellular location">
    <subcellularLocation>
        <location evidence="1">Cell membrane</location>
        <topology evidence="1">Multi-pass membrane protein</topology>
    </subcellularLocation>
</comment>
<organism evidence="11">
    <name type="scientific">Baileyella intestinalis</name>
    <dbReference type="NCBI Taxonomy" id="2606709"/>
    <lineage>
        <taxon>Bacteria</taxon>
        <taxon>Bacillati</taxon>
        <taxon>Bacillota</taxon>
        <taxon>Clostridia</taxon>
        <taxon>Peptostreptococcales</taxon>
        <taxon>Anaerovoracaceae</taxon>
        <taxon>Baileyella</taxon>
    </lineage>
</organism>
<accession>A0A6A8MCL4</accession>
<feature type="transmembrane region" description="Helical" evidence="9">
    <location>
        <begin position="166"/>
        <end position="184"/>
    </location>
</feature>
<feature type="transmembrane region" description="Helical" evidence="9">
    <location>
        <begin position="15"/>
        <end position="35"/>
    </location>
</feature>
<name>A0A6A8MCL4_9FIRM</name>
<evidence type="ECO:0000256" key="7">
    <source>
        <dbReference type="ARBA" id="ARBA00023136"/>
    </source>
</evidence>
<sequence length="462" mass="49565">MEEKENLLKERDASGIALLPLLLFIVIYLGAGIILQSKGVDMAFYQFPSVVAMTIAVVVAFIMYHKTGINENFSLFARGAGEENIMTMLMIFLLAGAFSSVAGAMGGVQSTANLGLTIIPARFIVPGIFVIAAFLSTATGTSMGTVGAIVPIAYQMGKTADLNMAFVMAAVMTGAMFGDNLSMISDTTIAATRTQGVQLKDKFRTNAWLSLPSAVIAIVLMILFGDAGSAVGTLDYSVVKIIPYILVLVLALIGMNVFAVLIIGIVSAALVGVGTGAITFMDVAGKIWAGYQGMIEVFLLSMFVGGLAEMTKHYGGLKWLIQKANKFFKGPKSASVGIAVLTAITDAATANNTVSIIVNGEIAKEISRKYKIDPRRTASFLDIFSCIMQGFIPYGAQFLMVASLTKNTVNPTDMIPYNWYLMILAVVSIISVMIPSYNKIVCKGQWDWEHMMPDYEVAKLNK</sequence>
<keyword evidence="4" id="KW-1003">Cell membrane</keyword>
<keyword evidence="6 9" id="KW-1133">Transmembrane helix</keyword>
<dbReference type="AlphaFoldDB" id="A0A6A8MCL4"/>
<comment type="similarity">
    <text evidence="8">Belongs to the NhaC Na(+)/H(+) (TC 2.A.35) antiporter family.</text>
</comment>
<evidence type="ECO:0000256" key="8">
    <source>
        <dbReference type="ARBA" id="ARBA00038435"/>
    </source>
</evidence>
<feature type="domain" description="Na+/H+ antiporter NhaC-like C-terminal" evidence="10">
    <location>
        <begin position="17"/>
        <end position="225"/>
    </location>
</feature>
<evidence type="ECO:0000256" key="6">
    <source>
        <dbReference type="ARBA" id="ARBA00022989"/>
    </source>
</evidence>
<comment type="caution">
    <text evidence="11">The sequence shown here is derived from an EMBL/GenBank/DDBJ whole genome shotgun (WGS) entry which is preliminary data.</text>
</comment>
<evidence type="ECO:0000259" key="10">
    <source>
        <dbReference type="Pfam" id="PF03553"/>
    </source>
</evidence>
<evidence type="ECO:0000256" key="9">
    <source>
        <dbReference type="SAM" id="Phobius"/>
    </source>
</evidence>
<keyword evidence="2" id="KW-0813">Transport</keyword>
<evidence type="ECO:0000256" key="4">
    <source>
        <dbReference type="ARBA" id="ARBA00022475"/>
    </source>
</evidence>
<evidence type="ECO:0000313" key="11">
    <source>
        <dbReference type="EMBL" id="MST69196.1"/>
    </source>
</evidence>
<feature type="transmembrane region" description="Helical" evidence="9">
    <location>
        <begin position="287"/>
        <end position="308"/>
    </location>
</feature>
<dbReference type="PANTHER" id="PTHR33451:SF4">
    <property type="entry name" value="NA+_H+ ANTIPORTER"/>
    <property type="match status" value="1"/>
</dbReference>
<feature type="transmembrane region" description="Helical" evidence="9">
    <location>
        <begin position="85"/>
        <end position="108"/>
    </location>
</feature>
<feature type="transmembrane region" description="Helical" evidence="9">
    <location>
        <begin position="378"/>
        <end position="399"/>
    </location>
</feature>
<keyword evidence="5 9" id="KW-0812">Transmembrane</keyword>
<evidence type="ECO:0000256" key="1">
    <source>
        <dbReference type="ARBA" id="ARBA00004651"/>
    </source>
</evidence>
<feature type="transmembrane region" description="Helical" evidence="9">
    <location>
        <begin position="205"/>
        <end position="224"/>
    </location>
</feature>
<gene>
    <name evidence="11" type="ORF">FYJ66_06270</name>
</gene>
<feature type="transmembrane region" description="Helical" evidence="9">
    <location>
        <begin position="47"/>
        <end position="65"/>
    </location>
</feature>
<dbReference type="GO" id="GO:0015297">
    <property type="term" value="F:antiporter activity"/>
    <property type="evidence" value="ECO:0007669"/>
    <property type="project" value="UniProtKB-KW"/>
</dbReference>
<evidence type="ECO:0000256" key="5">
    <source>
        <dbReference type="ARBA" id="ARBA00022692"/>
    </source>
</evidence>
<dbReference type="Pfam" id="PF03553">
    <property type="entry name" value="Na_H_antiporter"/>
    <property type="match status" value="2"/>
</dbReference>
<dbReference type="PANTHER" id="PTHR33451">
    <property type="entry name" value="MALATE-2H(+)/NA(+)-LACTATE ANTIPORTER"/>
    <property type="match status" value="1"/>
</dbReference>
<evidence type="ECO:0000256" key="2">
    <source>
        <dbReference type="ARBA" id="ARBA00022448"/>
    </source>
</evidence>
<feature type="domain" description="Na+/H+ antiporter NhaC-like C-terminal" evidence="10">
    <location>
        <begin position="244"/>
        <end position="431"/>
    </location>
</feature>
<dbReference type="InterPro" id="IPR052180">
    <property type="entry name" value="NhaC_Na-H+_Antiporter"/>
</dbReference>
<keyword evidence="7 9" id="KW-0472">Membrane</keyword>
<dbReference type="RefSeq" id="WP_154572659.1">
    <property type="nucleotide sequence ID" value="NZ_VUNB01000004.1"/>
</dbReference>
<dbReference type="GO" id="GO:0005886">
    <property type="term" value="C:plasma membrane"/>
    <property type="evidence" value="ECO:0007669"/>
    <property type="project" value="UniProtKB-SubCell"/>
</dbReference>